<dbReference type="GO" id="GO:0016020">
    <property type="term" value="C:membrane"/>
    <property type="evidence" value="ECO:0007669"/>
    <property type="project" value="UniProtKB-SubCell"/>
</dbReference>
<keyword evidence="5 8" id="KW-0812">Transmembrane</keyword>
<feature type="transmembrane region" description="Helical" evidence="8">
    <location>
        <begin position="113"/>
        <end position="133"/>
    </location>
</feature>
<sequence length="368" mass="41737">MEQQPRKLSIREYVSIALLMVMAKGTEDTPAMFYKQVQNASWMIPIVSAGILFFPYLLLLKTLSLYQSKDLFSVIRILFGKYIGFFICLLIFLISSIGISFDSRVYTNIIRTFYFPTTPALVIYALLMTICAYGAKKGIQQIGSVSYLVVFYAVILLYIALLLSNRDSTLRSMFPILGPGPLKIAKGSVMGLSLFVDFFLFTTIIPHVRSGKDFLNGTWITFVYITIQLSLILVVYICMFDNSLGNIGYPFHTLIRYISLGSYLPNVEIIFFVIWLMLAFIRFTMFLYFNGLMFGHIFKIKDFEYLFPALAAIYVLIGSIPESAGVVSHIKTVVYNSVGPVIITISLMLWLVALLKGEFKHAKNRNSM</sequence>
<evidence type="ECO:0000256" key="5">
    <source>
        <dbReference type="ARBA" id="ARBA00022692"/>
    </source>
</evidence>
<evidence type="ECO:0000256" key="8">
    <source>
        <dbReference type="SAM" id="Phobius"/>
    </source>
</evidence>
<feature type="transmembrane region" description="Helical" evidence="8">
    <location>
        <begin position="217"/>
        <end position="237"/>
    </location>
</feature>
<protein>
    <submittedName>
        <fullName evidence="9">Uncharacterized protein</fullName>
    </submittedName>
</protein>
<evidence type="ECO:0000256" key="6">
    <source>
        <dbReference type="ARBA" id="ARBA00022989"/>
    </source>
</evidence>
<dbReference type="PANTHER" id="PTHR34975">
    <property type="entry name" value="SPORE GERMINATION PROTEIN A2"/>
    <property type="match status" value="1"/>
</dbReference>
<feature type="transmembrane region" description="Helical" evidence="8">
    <location>
        <begin position="184"/>
        <end position="205"/>
    </location>
</feature>
<comment type="similarity">
    <text evidence="2">Belongs to the amino acid-polyamine-organocation (APC) superfamily. Spore germination protein (SGP) (TC 2.A.3.9) family.</text>
</comment>
<keyword evidence="10" id="KW-1185">Reference proteome</keyword>
<accession>A0A2N5HE19</accession>
<keyword evidence="6 8" id="KW-1133">Transmembrane helix</keyword>
<dbReference type="PANTHER" id="PTHR34975:SF2">
    <property type="entry name" value="SPORE GERMINATION PROTEIN A2"/>
    <property type="match status" value="1"/>
</dbReference>
<keyword evidence="3" id="KW-0813">Transport</keyword>
<reference evidence="9 10" key="1">
    <citation type="submission" date="2017-11" db="EMBL/GenBank/DDBJ databases">
        <title>Comparitive Functional Genomics of Dry Heat Resistant strains isolated from the Viking Spacecraft.</title>
        <authorList>
            <person name="Seuylemezian A."/>
            <person name="Cooper K."/>
            <person name="Vaishampayan P."/>
        </authorList>
    </citation>
    <scope>NUCLEOTIDE SEQUENCE [LARGE SCALE GENOMIC DNA]</scope>
    <source>
        <strain evidence="9 10">V32-6</strain>
    </source>
</reference>
<feature type="transmembrane region" description="Helical" evidence="8">
    <location>
        <begin position="40"/>
        <end position="59"/>
    </location>
</feature>
<evidence type="ECO:0000313" key="10">
    <source>
        <dbReference type="Proteomes" id="UP000234950"/>
    </source>
</evidence>
<keyword evidence="7 8" id="KW-0472">Membrane</keyword>
<feature type="transmembrane region" description="Helical" evidence="8">
    <location>
        <begin position="333"/>
        <end position="355"/>
    </location>
</feature>
<dbReference type="AlphaFoldDB" id="A0A2N5HE19"/>
<dbReference type="InterPro" id="IPR004761">
    <property type="entry name" value="Spore_GerAB"/>
</dbReference>
<proteinExistence type="inferred from homology"/>
<evidence type="ECO:0000256" key="3">
    <source>
        <dbReference type="ARBA" id="ARBA00022448"/>
    </source>
</evidence>
<name>A0A2N5HE19_9BACI</name>
<evidence type="ECO:0000256" key="4">
    <source>
        <dbReference type="ARBA" id="ARBA00022544"/>
    </source>
</evidence>
<dbReference type="OrthoDB" id="2081904at2"/>
<feature type="transmembrane region" description="Helical" evidence="8">
    <location>
        <begin position="303"/>
        <end position="321"/>
    </location>
</feature>
<organism evidence="9 10">
    <name type="scientific">Neobacillus cucumis</name>
    <dbReference type="NCBI Taxonomy" id="1740721"/>
    <lineage>
        <taxon>Bacteria</taxon>
        <taxon>Bacillati</taxon>
        <taxon>Bacillota</taxon>
        <taxon>Bacilli</taxon>
        <taxon>Bacillales</taxon>
        <taxon>Bacillaceae</taxon>
        <taxon>Neobacillus</taxon>
    </lineage>
</organism>
<dbReference type="RefSeq" id="WP_101648526.1">
    <property type="nucleotide sequence ID" value="NZ_PGVE01000052.1"/>
</dbReference>
<comment type="caution">
    <text evidence="9">The sequence shown here is derived from an EMBL/GenBank/DDBJ whole genome shotgun (WGS) entry which is preliminary data.</text>
</comment>
<dbReference type="Pfam" id="PF03845">
    <property type="entry name" value="Spore_permease"/>
    <property type="match status" value="1"/>
</dbReference>
<evidence type="ECO:0000256" key="2">
    <source>
        <dbReference type="ARBA" id="ARBA00007998"/>
    </source>
</evidence>
<feature type="transmembrane region" description="Helical" evidence="8">
    <location>
        <begin position="145"/>
        <end position="164"/>
    </location>
</feature>
<dbReference type="EMBL" id="PGVE01000052">
    <property type="protein sequence ID" value="PLS03779.1"/>
    <property type="molecule type" value="Genomic_DNA"/>
</dbReference>
<dbReference type="Proteomes" id="UP000234950">
    <property type="component" value="Unassembled WGS sequence"/>
</dbReference>
<gene>
    <name evidence="9" type="ORF">CVD27_14030</name>
</gene>
<feature type="transmembrane region" description="Helical" evidence="8">
    <location>
        <begin position="79"/>
        <end position="101"/>
    </location>
</feature>
<dbReference type="GO" id="GO:0009847">
    <property type="term" value="P:spore germination"/>
    <property type="evidence" value="ECO:0007669"/>
    <property type="project" value="InterPro"/>
</dbReference>
<evidence type="ECO:0000313" key="9">
    <source>
        <dbReference type="EMBL" id="PLS03779.1"/>
    </source>
</evidence>
<comment type="subcellular location">
    <subcellularLocation>
        <location evidence="1">Membrane</location>
        <topology evidence="1">Multi-pass membrane protein</topology>
    </subcellularLocation>
</comment>
<evidence type="ECO:0000256" key="7">
    <source>
        <dbReference type="ARBA" id="ARBA00023136"/>
    </source>
</evidence>
<evidence type="ECO:0000256" key="1">
    <source>
        <dbReference type="ARBA" id="ARBA00004141"/>
    </source>
</evidence>
<keyword evidence="4" id="KW-0309">Germination</keyword>
<feature type="transmembrane region" description="Helical" evidence="8">
    <location>
        <begin position="269"/>
        <end position="291"/>
    </location>
</feature>